<sequence>MASVKIASDGWLVIHAMKDGKPVVPASIGHVAVKAGKTKNVVVELSEPVAAGDTVLTMLHTDKGTIGEYEFPGADHPVMQDDKPVVKPLPPAC</sequence>
<evidence type="ECO:0000259" key="2">
    <source>
        <dbReference type="Pfam" id="PF23951"/>
    </source>
</evidence>
<evidence type="ECO:0000313" key="4">
    <source>
        <dbReference type="Proteomes" id="UP000441586"/>
    </source>
</evidence>
<evidence type="ECO:0000313" key="3">
    <source>
        <dbReference type="EMBL" id="KAE9629286.1"/>
    </source>
</evidence>
<organism evidence="3 4">
    <name type="scientific">Parasedimentitalea maritima</name>
    <dbReference type="NCBI Taxonomy" id="2578117"/>
    <lineage>
        <taxon>Bacteria</taxon>
        <taxon>Pseudomonadati</taxon>
        <taxon>Pseudomonadota</taxon>
        <taxon>Alphaproteobacteria</taxon>
        <taxon>Rhodobacterales</taxon>
        <taxon>Paracoccaceae</taxon>
        <taxon>Parasedimentitalea</taxon>
    </lineage>
</organism>
<dbReference type="Proteomes" id="UP000441586">
    <property type="component" value="Unassembled WGS sequence"/>
</dbReference>
<comment type="caution">
    <text evidence="3">The sequence shown here is derived from an EMBL/GenBank/DDBJ whole genome shotgun (WGS) entry which is preliminary data.</text>
</comment>
<reference evidence="3 4" key="1">
    <citation type="submission" date="2019-12" db="EMBL/GenBank/DDBJ databases">
        <authorList>
            <person name="Zhang Y.-J."/>
        </authorList>
    </citation>
    <scope>NUCLEOTIDE SEQUENCE [LARGE SCALE GENOMIC DNA]</scope>
    <source>
        <strain evidence="3 4">H18S-6</strain>
    </source>
</reference>
<gene>
    <name evidence="3" type="ORF">GP644_12770</name>
</gene>
<name>A0A6A4REX4_9RHOB</name>
<feature type="region of interest" description="Disordered" evidence="1">
    <location>
        <begin position="73"/>
        <end position="93"/>
    </location>
</feature>
<dbReference type="RefSeq" id="WP_158979899.1">
    <property type="nucleotide sequence ID" value="NZ_WSFO01000007.1"/>
</dbReference>
<feature type="domain" description="DUF7282" evidence="2">
    <location>
        <begin position="2"/>
        <end position="87"/>
    </location>
</feature>
<dbReference type="Pfam" id="PF23951">
    <property type="entry name" value="DUF7282"/>
    <property type="match status" value="1"/>
</dbReference>
<dbReference type="InterPro" id="IPR055706">
    <property type="entry name" value="Slg1/2_DUF7282"/>
</dbReference>
<accession>A0A6A4REX4</accession>
<dbReference type="AlphaFoldDB" id="A0A6A4REX4"/>
<protein>
    <recommendedName>
        <fullName evidence="2">DUF7282 domain-containing protein</fullName>
    </recommendedName>
</protein>
<proteinExistence type="predicted"/>
<dbReference type="EMBL" id="WSFO01000007">
    <property type="protein sequence ID" value="KAE9629286.1"/>
    <property type="molecule type" value="Genomic_DNA"/>
</dbReference>
<evidence type="ECO:0000256" key="1">
    <source>
        <dbReference type="SAM" id="MobiDB-lite"/>
    </source>
</evidence>